<dbReference type="EMBL" id="CP039354">
    <property type="protein sequence ID" value="QCE11784.1"/>
    <property type="molecule type" value="Genomic_DNA"/>
</dbReference>
<keyword evidence="5" id="KW-1185">Reference proteome</keyword>
<dbReference type="Pfam" id="PF14215">
    <property type="entry name" value="bHLH-MYC_N"/>
    <property type="match status" value="1"/>
</dbReference>
<proteinExistence type="predicted"/>
<feature type="domain" description="Transcription factor MYC/MYB N-terminal" evidence="3">
    <location>
        <begin position="9"/>
        <end position="174"/>
    </location>
</feature>
<dbReference type="InterPro" id="IPR025610">
    <property type="entry name" value="MYC/MYB_N"/>
</dbReference>
<dbReference type="Proteomes" id="UP000501690">
    <property type="component" value="Linkage Group LG10"/>
</dbReference>
<reference evidence="4 5" key="1">
    <citation type="submission" date="2019-04" db="EMBL/GenBank/DDBJ databases">
        <title>An improved genome assembly and genetic linkage map for asparagus bean, Vigna unguiculata ssp. sesquipedialis.</title>
        <authorList>
            <person name="Xia Q."/>
            <person name="Zhang R."/>
            <person name="Dong Y."/>
        </authorList>
    </citation>
    <scope>NUCLEOTIDE SEQUENCE [LARGE SCALE GENOMIC DNA]</scope>
    <source>
        <tissue evidence="4">Leaf</tissue>
    </source>
</reference>
<evidence type="ECO:0000313" key="4">
    <source>
        <dbReference type="EMBL" id="QCE11784.1"/>
    </source>
</evidence>
<evidence type="ECO:0000256" key="1">
    <source>
        <dbReference type="ARBA" id="ARBA00023015"/>
    </source>
</evidence>
<dbReference type="PANTHER" id="PTHR46196">
    <property type="entry name" value="TRANSCRIPTION FACTOR BHLH155-LIKE ISOFORM X1-RELATED"/>
    <property type="match status" value="1"/>
</dbReference>
<gene>
    <name evidence="4" type="ORF">DEO72_LG10g3021</name>
</gene>
<protein>
    <submittedName>
        <fullName evidence="4">Transcription factor MYC/MYB N-terminal</fullName>
    </submittedName>
</protein>
<name>A0A4D6NGG0_VIGUN</name>
<keyword evidence="2" id="KW-0804">Transcription</keyword>
<organism evidence="4 5">
    <name type="scientific">Vigna unguiculata</name>
    <name type="common">Cowpea</name>
    <dbReference type="NCBI Taxonomy" id="3917"/>
    <lineage>
        <taxon>Eukaryota</taxon>
        <taxon>Viridiplantae</taxon>
        <taxon>Streptophyta</taxon>
        <taxon>Embryophyta</taxon>
        <taxon>Tracheophyta</taxon>
        <taxon>Spermatophyta</taxon>
        <taxon>Magnoliopsida</taxon>
        <taxon>eudicotyledons</taxon>
        <taxon>Gunneridae</taxon>
        <taxon>Pentapetalae</taxon>
        <taxon>rosids</taxon>
        <taxon>fabids</taxon>
        <taxon>Fabales</taxon>
        <taxon>Fabaceae</taxon>
        <taxon>Papilionoideae</taxon>
        <taxon>50 kb inversion clade</taxon>
        <taxon>NPAAA clade</taxon>
        <taxon>indigoferoid/millettioid clade</taxon>
        <taxon>Phaseoleae</taxon>
        <taxon>Vigna</taxon>
    </lineage>
</organism>
<dbReference type="AlphaFoldDB" id="A0A4D6NGG0"/>
<sequence length="282" mass="32242">MEATSITSLLKGFCDHTRWKYAVFWKLNHHFPMNLTWENGYQKRNEVEESMWDDVNFKSPDELYFSRGESTDYSGDYSVRLLMIEMSHRKYNLGEGVVGKVALARDHCWVSCEDILTSKFDTDLITECPDEWFLQIACGIKTIVLVPVLPLGVLQFGSFEEVAEDLEFVTTVKEKLQSIDCMEANISPLNMGTDYQDWSFSDLMHNLMNSLDESSSVTKTVWKSEVSTSTASNSANGSTGLDPTMLSFIQDDCSVSRQNPVSYTHLDVYKRQYIYICVSNTY</sequence>
<dbReference type="PANTHER" id="PTHR46196:SF3">
    <property type="entry name" value="TRANSCRIPTION FACTOR LHW-LIKE ISOFORM X1"/>
    <property type="match status" value="1"/>
</dbReference>
<evidence type="ECO:0000256" key="2">
    <source>
        <dbReference type="ARBA" id="ARBA00023163"/>
    </source>
</evidence>
<evidence type="ECO:0000313" key="5">
    <source>
        <dbReference type="Proteomes" id="UP000501690"/>
    </source>
</evidence>
<keyword evidence="1" id="KW-0805">Transcription regulation</keyword>
<dbReference type="InterPro" id="IPR043561">
    <property type="entry name" value="LHW-like"/>
</dbReference>
<accession>A0A4D6NGG0</accession>
<evidence type="ECO:0000259" key="3">
    <source>
        <dbReference type="Pfam" id="PF14215"/>
    </source>
</evidence>
<dbReference type="GO" id="GO:0003700">
    <property type="term" value="F:DNA-binding transcription factor activity"/>
    <property type="evidence" value="ECO:0007669"/>
    <property type="project" value="InterPro"/>
</dbReference>